<dbReference type="InterPro" id="IPR044999">
    <property type="entry name" value="CbbY-like"/>
</dbReference>
<protein>
    <submittedName>
        <fullName evidence="2">Protein CbbY</fullName>
    </submittedName>
</protein>
<dbReference type="PANTHER" id="PTHR42896">
    <property type="entry name" value="XYLULOSE-1,5-BISPHOSPHATE (XUBP) PHOSPHATASE"/>
    <property type="match status" value="1"/>
</dbReference>
<name>I3UDT9_ADVKW</name>
<dbReference type="NCBIfam" id="TIGR01509">
    <property type="entry name" value="HAD-SF-IA-v3"/>
    <property type="match status" value="1"/>
</dbReference>
<dbReference type="SFLD" id="SFLDG01129">
    <property type="entry name" value="C1.5:_HAD__Beta-PGM__Phosphata"/>
    <property type="match status" value="1"/>
</dbReference>
<dbReference type="SFLD" id="SFLDS00003">
    <property type="entry name" value="Haloacid_Dehalogenase"/>
    <property type="match status" value="1"/>
</dbReference>
<evidence type="ECO:0000256" key="1">
    <source>
        <dbReference type="SAM" id="MobiDB-lite"/>
    </source>
</evidence>
<dbReference type="KEGG" id="aka:TKWG_16030"/>
<dbReference type="STRING" id="1036672.TKWG_16030"/>
<sequence length="306" mass="33512">MLKALIFDVDGTLADTETVHLRAFNTAFILAGLDWYWDEDLYTQLLAISGGKERMAHYWLSVDPEGASTLQAARKIREVHAIKTEEYARLVDNGQITLRPGIHRLIIDAYCAGIPLAIATTTTAANVQALLHHCLGSDWRKFFVAICDASTPGKKKPEPDVYLQALAELDVEATNCIAFEDSENGLRAAARAGISTIITPTHYTAGQDFAGAMLVLPHLAIRICQCRQATASTSPWWICSRSNACTQIPCSRPAESGRKADPRPTEDAPANDSTRGDTHANTATTYPDPVPDRRAAPLSRSRRRLQ</sequence>
<dbReference type="InterPro" id="IPR023198">
    <property type="entry name" value="PGP-like_dom2"/>
</dbReference>
<dbReference type="Gene3D" id="3.40.50.1000">
    <property type="entry name" value="HAD superfamily/HAD-like"/>
    <property type="match status" value="1"/>
</dbReference>
<organism evidence="2 3">
    <name type="scientific">Advenella kashmirensis (strain DSM 17095 / LMG 22695 / WT001)</name>
    <name type="common">Tetrathiobacter kashmirensis</name>
    <dbReference type="NCBI Taxonomy" id="1036672"/>
    <lineage>
        <taxon>Bacteria</taxon>
        <taxon>Pseudomonadati</taxon>
        <taxon>Pseudomonadota</taxon>
        <taxon>Betaproteobacteria</taxon>
        <taxon>Burkholderiales</taxon>
        <taxon>Alcaligenaceae</taxon>
    </lineage>
</organism>
<dbReference type="RefSeq" id="WP_014751268.1">
    <property type="nucleotide sequence ID" value="NC_017964.1"/>
</dbReference>
<dbReference type="GO" id="GO:0016787">
    <property type="term" value="F:hydrolase activity"/>
    <property type="evidence" value="ECO:0007669"/>
    <property type="project" value="InterPro"/>
</dbReference>
<dbReference type="InterPro" id="IPR036412">
    <property type="entry name" value="HAD-like_sf"/>
</dbReference>
<dbReference type="AlphaFoldDB" id="I3UDT9"/>
<feature type="compositionally biased region" description="Basic and acidic residues" evidence="1">
    <location>
        <begin position="255"/>
        <end position="266"/>
    </location>
</feature>
<dbReference type="InterPro" id="IPR006439">
    <property type="entry name" value="HAD-SF_hydro_IA"/>
</dbReference>
<dbReference type="SFLD" id="SFLDF00035">
    <property type="entry name" value="phosphoglycolate_phosphatase"/>
    <property type="match status" value="1"/>
</dbReference>
<accession>I3UDT9</accession>
<dbReference type="Pfam" id="PF00702">
    <property type="entry name" value="Hydrolase"/>
    <property type="match status" value="1"/>
</dbReference>
<dbReference type="Gene3D" id="1.10.150.240">
    <property type="entry name" value="Putative phosphatase, domain 2"/>
    <property type="match status" value="1"/>
</dbReference>
<dbReference type="SFLD" id="SFLDG01135">
    <property type="entry name" value="C1.5.6:_HAD__Beta-PGM__Phospha"/>
    <property type="match status" value="1"/>
</dbReference>
<dbReference type="PANTHER" id="PTHR42896:SF2">
    <property type="entry name" value="CBBY-LIKE PROTEIN"/>
    <property type="match status" value="1"/>
</dbReference>
<dbReference type="EMBL" id="CP003555">
    <property type="protein sequence ID" value="AFK63177.1"/>
    <property type="molecule type" value="Genomic_DNA"/>
</dbReference>
<evidence type="ECO:0000313" key="3">
    <source>
        <dbReference type="Proteomes" id="UP000005267"/>
    </source>
</evidence>
<proteinExistence type="predicted"/>
<evidence type="ECO:0000313" key="2">
    <source>
        <dbReference type="EMBL" id="AFK63177.1"/>
    </source>
</evidence>
<feature type="region of interest" description="Disordered" evidence="1">
    <location>
        <begin position="251"/>
        <end position="306"/>
    </location>
</feature>
<dbReference type="InterPro" id="IPR023214">
    <property type="entry name" value="HAD_sf"/>
</dbReference>
<dbReference type="HOGENOM" id="CLU_045011_0_2_4"/>
<dbReference type="SUPFAM" id="SSF56784">
    <property type="entry name" value="HAD-like"/>
    <property type="match status" value="1"/>
</dbReference>
<keyword evidence="3" id="KW-1185">Reference proteome</keyword>
<reference evidence="3" key="2">
    <citation type="journal article" date="2013" name="PLoS ONE">
        <title>Genome implosion elicits host-confinement in Alcaligenaceae: evidence from the comparative genomics of Tetrathiobacter kashmirensis, a pathogen in the making.</title>
        <authorList>
            <person name="Ghosh W."/>
            <person name="Alam M."/>
            <person name="Roy C."/>
            <person name="Pyne P."/>
            <person name="George A."/>
            <person name="Chakraborty R."/>
            <person name="Majumder S."/>
            <person name="Agarwal A."/>
            <person name="Chakraborty S."/>
            <person name="Majumdar S."/>
            <person name="Gupta S.K."/>
        </authorList>
    </citation>
    <scope>NUCLEOTIDE SEQUENCE [LARGE SCALE GENOMIC DNA]</scope>
    <source>
        <strain evidence="3">WT001</strain>
    </source>
</reference>
<dbReference type="Proteomes" id="UP000005267">
    <property type="component" value="Chromosome"/>
</dbReference>
<reference evidence="2 3" key="1">
    <citation type="journal article" date="2011" name="J. Bacteriol.">
        <title>Whole-genome shotgun sequencing of the sulfur-oxidizing chemoautotroph Tetrathiobacter kashmirensis.</title>
        <authorList>
            <person name="Ghosh W."/>
            <person name="George A."/>
            <person name="Agarwal A."/>
            <person name="Raj P."/>
            <person name="Alam M."/>
            <person name="Pyne P."/>
            <person name="Das Gupta S.K."/>
        </authorList>
    </citation>
    <scope>NUCLEOTIDE SEQUENCE [LARGE SCALE GENOMIC DNA]</scope>
    <source>
        <strain evidence="2 3">WT001</strain>
    </source>
</reference>
<gene>
    <name evidence="2" type="ordered locus">TKWG_16030</name>
</gene>